<proteinExistence type="predicted"/>
<dbReference type="InterPro" id="IPR036388">
    <property type="entry name" value="WH-like_DNA-bd_sf"/>
</dbReference>
<comment type="caution">
    <text evidence="1">The sequence shown here is derived from an EMBL/GenBank/DDBJ whole genome shotgun (WGS) entry which is preliminary data.</text>
</comment>
<name>A0A495XI37_9PSEU</name>
<dbReference type="OrthoDB" id="3215396at2"/>
<dbReference type="EMBL" id="RBXR01000001">
    <property type="protein sequence ID" value="RKT72424.1"/>
    <property type="molecule type" value="Genomic_DNA"/>
</dbReference>
<sequence>MADTDERRQADVDLRDALVAEDCAGPLWNRFAATLAEYGYAVVIAWIKSGAIFAKCAEQGWSVGEPPPYWDYEDLVGLASDTVVKAIEQFRRKALLSGGWTPDGGASLKSYFANACVLAFPNQYRKWRTEFTRRTTEAARLVSAEQLTETPSTHPAVDDVVISRIEVKRALSGIRDERARTAVFLRDAGYAVGEIAELLDTSHGTVKGVLERLRRNGADSFGTGGGDV</sequence>
<evidence type="ECO:0000313" key="2">
    <source>
        <dbReference type="Proteomes" id="UP000272729"/>
    </source>
</evidence>
<keyword evidence="2" id="KW-1185">Reference proteome</keyword>
<dbReference type="Gene3D" id="1.10.10.10">
    <property type="entry name" value="Winged helix-like DNA-binding domain superfamily/Winged helix DNA-binding domain"/>
    <property type="match status" value="1"/>
</dbReference>
<protein>
    <submittedName>
        <fullName evidence="1">RNA polymerase sigma-70 factor (ECF subfamily)</fullName>
    </submittedName>
</protein>
<gene>
    <name evidence="1" type="ORF">DFJ66_5735</name>
</gene>
<dbReference type="AlphaFoldDB" id="A0A495XI37"/>
<dbReference type="RefSeq" id="WP_121225446.1">
    <property type="nucleotide sequence ID" value="NZ_JBIUBA010000053.1"/>
</dbReference>
<evidence type="ECO:0000313" key="1">
    <source>
        <dbReference type="EMBL" id="RKT72424.1"/>
    </source>
</evidence>
<dbReference type="Proteomes" id="UP000272729">
    <property type="component" value="Unassembled WGS sequence"/>
</dbReference>
<reference evidence="1 2" key="1">
    <citation type="submission" date="2018-10" db="EMBL/GenBank/DDBJ databases">
        <title>Sequencing the genomes of 1000 actinobacteria strains.</title>
        <authorList>
            <person name="Klenk H.-P."/>
        </authorList>
    </citation>
    <scope>NUCLEOTIDE SEQUENCE [LARGE SCALE GENOMIC DNA]</scope>
    <source>
        <strain evidence="1 2">DSM 43911</strain>
    </source>
</reference>
<organism evidence="1 2">
    <name type="scientific">Saccharothrix variisporea</name>
    <dbReference type="NCBI Taxonomy" id="543527"/>
    <lineage>
        <taxon>Bacteria</taxon>
        <taxon>Bacillati</taxon>
        <taxon>Actinomycetota</taxon>
        <taxon>Actinomycetes</taxon>
        <taxon>Pseudonocardiales</taxon>
        <taxon>Pseudonocardiaceae</taxon>
        <taxon>Saccharothrix</taxon>
    </lineage>
</organism>
<accession>A0A495XI37</accession>